<sequence length="243" mass="27047">MFKVSPTVMNGYLGNSVVFSSQSSHPSNDVLAPFLSGRTFSIWPINEILAISLSVTYVNLHKMDIANGFPSLHTFSVSVALGTFLYQICNGDFFDARLFIYNKLLRHVGTFGVKIPIPLPHFFPSLLVYLNVDILTANDAPGLDPKTFSLSYRLFQGSHVPDLEHDMRPSRNPCLFDIDDINDSVEGFFVPRDLASRIINTLSAESRAPSTSINLMSNRRLEVDSLVRHLKTLIPSSRVADQA</sequence>
<organism evidence="1 3">
    <name type="scientific">Cucumis melo var. makuwa</name>
    <name type="common">Oriental melon</name>
    <dbReference type="NCBI Taxonomy" id="1194695"/>
    <lineage>
        <taxon>Eukaryota</taxon>
        <taxon>Viridiplantae</taxon>
        <taxon>Streptophyta</taxon>
        <taxon>Embryophyta</taxon>
        <taxon>Tracheophyta</taxon>
        <taxon>Spermatophyta</taxon>
        <taxon>Magnoliopsida</taxon>
        <taxon>eudicotyledons</taxon>
        <taxon>Gunneridae</taxon>
        <taxon>Pentapetalae</taxon>
        <taxon>rosids</taxon>
        <taxon>fabids</taxon>
        <taxon>Cucurbitales</taxon>
        <taxon>Cucurbitaceae</taxon>
        <taxon>Benincaseae</taxon>
        <taxon>Cucumis</taxon>
    </lineage>
</organism>
<evidence type="ECO:0000313" key="1">
    <source>
        <dbReference type="EMBL" id="KAA0063935.1"/>
    </source>
</evidence>
<name>A0A5A7VDH4_CUCMM</name>
<reference evidence="3 4" key="1">
    <citation type="submission" date="2019-08" db="EMBL/GenBank/DDBJ databases">
        <title>Draft genome sequences of two oriental melons (Cucumis melo L. var makuwa).</title>
        <authorList>
            <person name="Kwon S.-Y."/>
        </authorList>
    </citation>
    <scope>NUCLEOTIDE SEQUENCE [LARGE SCALE GENOMIC DNA]</scope>
    <source>
        <strain evidence="4">cv. Chang Bougi</strain>
        <strain evidence="3">cv. SW 3</strain>
        <tissue evidence="1">Leaf</tissue>
    </source>
</reference>
<proteinExistence type="predicted"/>
<evidence type="ECO:0000313" key="3">
    <source>
        <dbReference type="Proteomes" id="UP000321393"/>
    </source>
</evidence>
<dbReference type="EMBL" id="SSTE01002041">
    <property type="protein sequence ID" value="KAA0063935.1"/>
    <property type="molecule type" value="Genomic_DNA"/>
</dbReference>
<evidence type="ECO:0000313" key="2">
    <source>
        <dbReference type="EMBL" id="TYK11298.1"/>
    </source>
</evidence>
<dbReference type="AlphaFoldDB" id="A0A5A7VDH4"/>
<evidence type="ECO:0000313" key="4">
    <source>
        <dbReference type="Proteomes" id="UP000321947"/>
    </source>
</evidence>
<accession>A0A5A7VDH4</accession>
<dbReference type="EMBL" id="SSTD01010850">
    <property type="protein sequence ID" value="TYK11298.1"/>
    <property type="molecule type" value="Genomic_DNA"/>
</dbReference>
<protein>
    <recommendedName>
        <fullName evidence="5">Envelope-like protein</fullName>
    </recommendedName>
</protein>
<dbReference type="Proteomes" id="UP000321947">
    <property type="component" value="Unassembled WGS sequence"/>
</dbReference>
<evidence type="ECO:0008006" key="5">
    <source>
        <dbReference type="Google" id="ProtNLM"/>
    </source>
</evidence>
<comment type="caution">
    <text evidence="1">The sequence shown here is derived from an EMBL/GenBank/DDBJ whole genome shotgun (WGS) entry which is preliminary data.</text>
</comment>
<gene>
    <name evidence="2" type="ORF">E5676_scaffold1827G00030</name>
    <name evidence="1" type="ORF">E6C27_scaffold616G00780</name>
</gene>
<dbReference type="Proteomes" id="UP000321393">
    <property type="component" value="Unassembled WGS sequence"/>
</dbReference>